<dbReference type="RefSeq" id="WP_175026238.1">
    <property type="nucleotide sequence ID" value="NZ_CABVQC010000088.1"/>
</dbReference>
<dbReference type="AlphaFoldDB" id="A0A6P2SSN6"/>
<sequence>MAKATQPAETSQPVSKFIVVHGDKGGVGKSMVAQALANELMSSGVKVAIVEADTQNPDVARMFSNNLPVAQTNVRSENGWMDVMDFVMKHPGYTIIMNTPAGIGEYMKSDMESFANFLKAQDMPVEMELWWVMNVQHDSVNLLNEAYKVYGQFFARVRVVCNLHYAGGDKSPLGPFVLWHESPLKTQIEKKQGLTIFFPGLHIRVVGKVLDPRKIMPFSDAVDTVVGEAVGLEHSELWKLQQWLLDCKKAFEPAFPRVEALAE</sequence>
<proteinExistence type="predicted"/>
<dbReference type="EMBL" id="CABVQC010000088">
    <property type="protein sequence ID" value="VWC49223.1"/>
    <property type="molecule type" value="Genomic_DNA"/>
</dbReference>
<reference evidence="3 4" key="1">
    <citation type="submission" date="2019-09" db="EMBL/GenBank/DDBJ databases">
        <authorList>
            <person name="Depoorter E."/>
        </authorList>
    </citation>
    <scope>NUCLEOTIDE SEQUENCE [LARGE SCALE GENOMIC DNA]</scope>
    <source>
        <strain evidence="3">LMG 13014</strain>
    </source>
</reference>
<dbReference type="Proteomes" id="UP000494261">
    <property type="component" value="Unassembled WGS sequence"/>
</dbReference>
<name>A0A6P2SSN6_9BURK</name>
<protein>
    <submittedName>
        <fullName evidence="3">Iron-sulfur cluster carrier protein</fullName>
    </submittedName>
</protein>
<evidence type="ECO:0000313" key="3">
    <source>
        <dbReference type="EMBL" id="VWC49223.1"/>
    </source>
</evidence>
<keyword evidence="1" id="KW-0547">Nucleotide-binding</keyword>
<dbReference type="Gene3D" id="3.40.50.300">
    <property type="entry name" value="P-loop containing nucleotide triphosphate hydrolases"/>
    <property type="match status" value="1"/>
</dbReference>
<dbReference type="GO" id="GO:0005524">
    <property type="term" value="F:ATP binding"/>
    <property type="evidence" value="ECO:0007669"/>
    <property type="project" value="UniProtKB-KW"/>
</dbReference>
<dbReference type="Pfam" id="PF10609">
    <property type="entry name" value="ParA"/>
    <property type="match status" value="1"/>
</dbReference>
<evidence type="ECO:0000256" key="1">
    <source>
        <dbReference type="ARBA" id="ARBA00022741"/>
    </source>
</evidence>
<keyword evidence="2" id="KW-0067">ATP-binding</keyword>
<organism evidence="3 4">
    <name type="scientific">Burkholderia aenigmatica</name>
    <dbReference type="NCBI Taxonomy" id="2015348"/>
    <lineage>
        <taxon>Bacteria</taxon>
        <taxon>Pseudomonadati</taxon>
        <taxon>Pseudomonadota</taxon>
        <taxon>Betaproteobacteria</taxon>
        <taxon>Burkholderiales</taxon>
        <taxon>Burkholderiaceae</taxon>
        <taxon>Burkholderia</taxon>
        <taxon>Burkholderia cepacia complex</taxon>
    </lineage>
</organism>
<accession>A0A6P2SSN6</accession>
<gene>
    <name evidence="3" type="ORF">BLA13014_07570</name>
</gene>
<evidence type="ECO:0000313" key="4">
    <source>
        <dbReference type="Proteomes" id="UP000494261"/>
    </source>
</evidence>
<evidence type="ECO:0000256" key="2">
    <source>
        <dbReference type="ARBA" id="ARBA00022840"/>
    </source>
</evidence>
<dbReference type="InterPro" id="IPR027417">
    <property type="entry name" value="P-loop_NTPase"/>
</dbReference>
<dbReference type="SUPFAM" id="SSF52540">
    <property type="entry name" value="P-loop containing nucleoside triphosphate hydrolases"/>
    <property type="match status" value="1"/>
</dbReference>
<dbReference type="InterPro" id="IPR033756">
    <property type="entry name" value="YlxH/NBP35"/>
</dbReference>